<dbReference type="InterPro" id="IPR007412">
    <property type="entry name" value="FlgM"/>
</dbReference>
<gene>
    <name evidence="9" type="primary">flgM</name>
    <name evidence="9" type="ORF">EBB45_06740</name>
</gene>
<keyword evidence="6" id="KW-0804">Transcription</keyword>
<evidence type="ECO:0000256" key="4">
    <source>
        <dbReference type="ARBA" id="ARBA00022795"/>
    </source>
</evidence>
<feature type="region of interest" description="Disordered" evidence="7">
    <location>
        <begin position="1"/>
        <end position="36"/>
    </location>
</feature>
<comment type="caution">
    <text evidence="9">The sequence shown here is derived from an EMBL/GenBank/DDBJ whole genome shotgun (WGS) entry which is preliminary data.</text>
</comment>
<sequence length="87" mass="10008">MKITSYGIHSVNPYTKQQNTIKPMSEKSSSSVDKIEISSAAKEMQISSNYNTERTEKLQKLKEQIQSGEYKVDANKLAEDVLRYYKK</sequence>
<keyword evidence="10" id="KW-1185">Reference proteome</keyword>
<evidence type="ECO:0000256" key="5">
    <source>
        <dbReference type="ARBA" id="ARBA00023015"/>
    </source>
</evidence>
<evidence type="ECO:0000259" key="8">
    <source>
        <dbReference type="Pfam" id="PF04316"/>
    </source>
</evidence>
<evidence type="ECO:0000313" key="9">
    <source>
        <dbReference type="EMBL" id="RQW75437.1"/>
    </source>
</evidence>
<dbReference type="InterPro" id="IPR035890">
    <property type="entry name" value="Anti-sigma-28_factor_FlgM_sf"/>
</dbReference>
<keyword evidence="3" id="KW-0678">Repressor</keyword>
<dbReference type="Pfam" id="PF04316">
    <property type="entry name" value="FlgM"/>
    <property type="match status" value="1"/>
</dbReference>
<dbReference type="NCBIfam" id="TIGR03824">
    <property type="entry name" value="FlgM_jcvi"/>
    <property type="match status" value="1"/>
</dbReference>
<dbReference type="SUPFAM" id="SSF101498">
    <property type="entry name" value="Anti-sigma factor FlgM"/>
    <property type="match status" value="1"/>
</dbReference>
<dbReference type="OrthoDB" id="2991036at2"/>
<evidence type="ECO:0000256" key="2">
    <source>
        <dbReference type="ARBA" id="ARBA00017823"/>
    </source>
</evidence>
<dbReference type="RefSeq" id="WP_124763739.1">
    <property type="nucleotide sequence ID" value="NZ_JAFBDY010000003.1"/>
</dbReference>
<name>A0A3N9UH72_9BACI</name>
<dbReference type="AlphaFoldDB" id="A0A3N9UH72"/>
<comment type="similarity">
    <text evidence="1">Belongs to the FlgM family.</text>
</comment>
<evidence type="ECO:0000256" key="3">
    <source>
        <dbReference type="ARBA" id="ARBA00022491"/>
    </source>
</evidence>
<dbReference type="GO" id="GO:0045892">
    <property type="term" value="P:negative regulation of DNA-templated transcription"/>
    <property type="evidence" value="ECO:0007669"/>
    <property type="project" value="InterPro"/>
</dbReference>
<organism evidence="9 10">
    <name type="scientific">Lysinibacillus composti</name>
    <dbReference type="NCBI Taxonomy" id="720633"/>
    <lineage>
        <taxon>Bacteria</taxon>
        <taxon>Bacillati</taxon>
        <taxon>Bacillota</taxon>
        <taxon>Bacilli</taxon>
        <taxon>Bacillales</taxon>
        <taxon>Bacillaceae</taxon>
        <taxon>Lysinibacillus</taxon>
    </lineage>
</organism>
<dbReference type="InterPro" id="IPR031316">
    <property type="entry name" value="FlgM_C"/>
</dbReference>
<reference evidence="9 10" key="1">
    <citation type="journal article" date="2013" name="J. Microbiol.">
        <title>Lysinibacillus chungkukjangi sp. nov., isolated from Chungkukjang, Korean fermented soybean food.</title>
        <authorList>
            <person name="Kim S.J."/>
            <person name="Jang Y.H."/>
            <person name="Hamada M."/>
            <person name="Ahn J.H."/>
            <person name="Weon H.Y."/>
            <person name="Suzuki K."/>
            <person name="Whang K.S."/>
            <person name="Kwon S.W."/>
        </authorList>
    </citation>
    <scope>NUCLEOTIDE SEQUENCE [LARGE SCALE GENOMIC DNA]</scope>
    <source>
        <strain evidence="9 10">MCCC 1A12701</strain>
    </source>
</reference>
<evidence type="ECO:0000256" key="6">
    <source>
        <dbReference type="ARBA" id="ARBA00023163"/>
    </source>
</evidence>
<feature type="compositionally biased region" description="Polar residues" evidence="7">
    <location>
        <begin position="12"/>
        <end position="22"/>
    </location>
</feature>
<accession>A0A3N9UH72</accession>
<protein>
    <recommendedName>
        <fullName evidence="2">Negative regulator of flagellin synthesis</fullName>
    </recommendedName>
</protein>
<keyword evidence="5" id="KW-0805">Transcription regulation</keyword>
<evidence type="ECO:0000313" key="10">
    <source>
        <dbReference type="Proteomes" id="UP000274033"/>
    </source>
</evidence>
<evidence type="ECO:0000256" key="7">
    <source>
        <dbReference type="SAM" id="MobiDB-lite"/>
    </source>
</evidence>
<keyword evidence="9" id="KW-0966">Cell projection</keyword>
<dbReference type="Proteomes" id="UP000274033">
    <property type="component" value="Unassembled WGS sequence"/>
</dbReference>
<keyword evidence="9" id="KW-0282">Flagellum</keyword>
<dbReference type="GO" id="GO:0044781">
    <property type="term" value="P:bacterial-type flagellum organization"/>
    <property type="evidence" value="ECO:0007669"/>
    <property type="project" value="UniProtKB-KW"/>
</dbReference>
<evidence type="ECO:0000256" key="1">
    <source>
        <dbReference type="ARBA" id="ARBA00005322"/>
    </source>
</evidence>
<keyword evidence="4" id="KW-1005">Bacterial flagellum biogenesis</keyword>
<keyword evidence="9" id="KW-0969">Cilium</keyword>
<feature type="domain" description="Anti-sigma-28 factor FlgM C-terminal" evidence="8">
    <location>
        <begin position="33"/>
        <end position="82"/>
    </location>
</feature>
<dbReference type="EMBL" id="RRCT01000004">
    <property type="protein sequence ID" value="RQW75437.1"/>
    <property type="molecule type" value="Genomic_DNA"/>
</dbReference>
<proteinExistence type="inferred from homology"/>